<dbReference type="Gene3D" id="3.40.50.300">
    <property type="entry name" value="P-loop containing nucleotide triphosphate hydrolases"/>
    <property type="match status" value="1"/>
</dbReference>
<name>A0A6N1ABZ3_9PROT</name>
<protein>
    <recommendedName>
        <fullName evidence="3">Hpr(Ser) kinase/phosphatase</fullName>
    </recommendedName>
</protein>
<dbReference type="EMBL" id="CP054615">
    <property type="protein sequence ID" value="QKS49063.1"/>
    <property type="molecule type" value="Genomic_DNA"/>
</dbReference>
<organism evidence="1 2">
    <name type="scientific">Azospirillum oryzae</name>
    <dbReference type="NCBI Taxonomy" id="286727"/>
    <lineage>
        <taxon>Bacteria</taxon>
        <taxon>Pseudomonadati</taxon>
        <taxon>Pseudomonadota</taxon>
        <taxon>Alphaproteobacteria</taxon>
        <taxon>Rhodospirillales</taxon>
        <taxon>Azospirillaceae</taxon>
        <taxon>Azospirillum</taxon>
    </lineage>
</organism>
<keyword evidence="1" id="KW-0614">Plasmid</keyword>
<evidence type="ECO:0000313" key="1">
    <source>
        <dbReference type="EMBL" id="QKS49063.1"/>
    </source>
</evidence>
<dbReference type="KEGG" id="aoz:HUE56_00700"/>
<keyword evidence="2" id="KW-1185">Reference proteome</keyword>
<proteinExistence type="predicted"/>
<dbReference type="AlphaFoldDB" id="A0A6N1ABZ3"/>
<reference evidence="1 2" key="1">
    <citation type="submission" date="2020-06" db="EMBL/GenBank/DDBJ databases">
        <title>Complete genome of Azosprillum oryzae KACC14407.</title>
        <authorList>
            <person name="Kim M."/>
            <person name="Park Y.-J."/>
            <person name="Shin J.-H."/>
        </authorList>
    </citation>
    <scope>NUCLEOTIDE SEQUENCE [LARGE SCALE GENOMIC DNA]</scope>
    <source>
        <strain evidence="1 2">KACC 14407</strain>
        <plasmid evidence="1 2">unnamed1</plasmid>
    </source>
</reference>
<geneLocation type="plasmid" evidence="1 2">
    <name>unnamed1</name>
</geneLocation>
<gene>
    <name evidence="1" type="ORF">HUE56_00700</name>
</gene>
<dbReference type="InterPro" id="IPR027417">
    <property type="entry name" value="P-loop_NTPase"/>
</dbReference>
<sequence length="320" mass="33301">MAVSYELCGLRLSSDLALPELPAILLEGRPPDLRVRLGAAPRPSAAAAHDPHGLILPDGGFWAEEPGVARFRVEAGRQVTVDPLLPADDPEVRCHLYGTMLGVLCHQRGLLPLHGTAVVRDGRALLLTGGRNTGKSILAYALAGRGAALLADDVAVPAADGLRAGAAPRLLPGLPTLRLSAETIASLGIPMARALPVADGKHALPGLVPVWREPAPLAAVVELAPGMPGMEAGAGVRLDRLDRVQAAVLLSRNTFRGRIGNHLGRGRALLAAAAALAAAVPCWRLRCPADALMPGAGPGVEPVPELVADMVERAWREDTR</sequence>
<evidence type="ECO:0008006" key="3">
    <source>
        <dbReference type="Google" id="ProtNLM"/>
    </source>
</evidence>
<evidence type="ECO:0000313" key="2">
    <source>
        <dbReference type="Proteomes" id="UP000509702"/>
    </source>
</evidence>
<dbReference type="SUPFAM" id="SSF53795">
    <property type="entry name" value="PEP carboxykinase-like"/>
    <property type="match status" value="1"/>
</dbReference>
<dbReference type="RefSeq" id="WP_149200336.1">
    <property type="nucleotide sequence ID" value="NZ_CP054615.1"/>
</dbReference>
<dbReference type="Proteomes" id="UP000509702">
    <property type="component" value="Plasmid unnamed1"/>
</dbReference>
<accession>A0A6N1ABZ3</accession>
<dbReference type="OrthoDB" id="3213869at2"/>